<dbReference type="GO" id="GO:0008234">
    <property type="term" value="F:cysteine-type peptidase activity"/>
    <property type="evidence" value="ECO:0007669"/>
    <property type="project" value="InterPro"/>
</dbReference>
<evidence type="ECO:0000313" key="7">
    <source>
        <dbReference type="RefSeq" id="XP_009794982.1"/>
    </source>
</evidence>
<evidence type="ECO:0000256" key="3">
    <source>
        <dbReference type="ARBA" id="ARBA00022801"/>
    </source>
</evidence>
<dbReference type="InterPro" id="IPR003653">
    <property type="entry name" value="Peptidase_C48_C"/>
</dbReference>
<dbReference type="eggNOG" id="ENOG502RRK9">
    <property type="taxonomic scope" value="Eukaryota"/>
</dbReference>
<dbReference type="PANTHER" id="PTHR48302:SF2">
    <property type="entry name" value="DUF1985 DOMAIN-CONTAINING PROTEIN"/>
    <property type="match status" value="1"/>
</dbReference>
<keyword evidence="2" id="KW-0645">Protease</keyword>
<evidence type="ECO:0000256" key="4">
    <source>
        <dbReference type="SAM" id="MobiDB-lite"/>
    </source>
</evidence>
<dbReference type="InterPro" id="IPR038765">
    <property type="entry name" value="Papain-like_cys_pep_sf"/>
</dbReference>
<feature type="region of interest" description="Disordered" evidence="4">
    <location>
        <begin position="762"/>
        <end position="820"/>
    </location>
</feature>
<evidence type="ECO:0000256" key="2">
    <source>
        <dbReference type="ARBA" id="ARBA00022670"/>
    </source>
</evidence>
<feature type="region of interest" description="Disordered" evidence="4">
    <location>
        <begin position="1"/>
        <end position="34"/>
    </location>
</feature>
<dbReference type="PANTHER" id="PTHR48302">
    <property type="entry name" value="ULP1 PROTEASE FAMILY, C-TERMINAL CATALYTIC DOMAIN CONTAINING PROTEIN"/>
    <property type="match status" value="1"/>
</dbReference>
<proteinExistence type="inferred from homology"/>
<dbReference type="RefSeq" id="XP_009794982.1">
    <property type="nucleotide sequence ID" value="XM_009796680.1"/>
</dbReference>
<dbReference type="Pfam" id="PF09331">
    <property type="entry name" value="DUF1985"/>
    <property type="match status" value="2"/>
</dbReference>
<feature type="domain" description="Ubiquitin-like protease family profile" evidence="5">
    <location>
        <begin position="1061"/>
        <end position="1241"/>
    </location>
</feature>
<dbReference type="Proteomes" id="UP000189701">
    <property type="component" value="Unplaced"/>
</dbReference>
<comment type="similarity">
    <text evidence="1">Belongs to the peptidase C48 family.</text>
</comment>
<sequence>MSNPQDLTGTPPPPSPSNSSSTTPPSVSPKPRLRRQKMLAQKTVASGALRKTLNERLKASQVKEAQLKIPTPALSLNIFNLQLRVKDMGLLTRKRFKKPLLRLLKDLVEPGMMRLVDSLAAQGWKDMVLQMEGRLARNELIEFVANAVVKDGVVSSQVKGVQVQFDAVKLGEILDIPSEGFDDYTRQRWPFLDSLPTALEITKRFCDSKNVTEARAVQKSEMRPEHQERRHTANYMDLVLMECLERGKQINWLALIVKLLDRVINGSKAHAIPYGFILTTVLDRLNGIDLFVKHQPKLAPHISSYTNTDIVSQLKDKLTPDQFQQFGNTCFGSFLQMKRFNVQHQLFRCFMARQLNGTSNNVFAVYVNGTELHFTLREFALVTGLKCVGKDEDFEFSETPPNRLIATYFGSANIVKKKHLRQCFNDKAWGPDNDEDALKISLLYFIHTFIFSSEKNSGIDLFVKHQPKLAPHISSYTNTDIVSQLKDKLTPDQFQQFGNTCFGSFLQMKRFDVQHQLFRCFMARQLNGTPNNVFAVYVNGTELHFTLREFALVTGLKCVGKDEDFEFSETPPNRLIATYFGSANIVKKKHLRQCFNDKAWGPDNDEDALKISLLYFIHTFIFSSEKNSATIPRLDFDLVESGRYSEYHWGIKAFELLINSISKKMDALKKYYRIAGMPLAMQVWFYECCSSVDSKIVVRVCDVVPRILNWRTTGNQQTFFYLTKGMFKDTGNTIVFKDITPLDIELAVFQIPQVCADIEKIPTPAHSDKSGQDTDDFSPTPNLQSKKKHVESVGPSSSPPHKKVKEQPKIPTKEPEYQPKVPPVCVSDIGHKLVHDHQLPEGQNEEVSSLRKDLKSFKEYVVGEFKSLRTLINDNFKMLSDQLQQNQQTEPIVRHDGGIDTDVGDNNEKTISEVPSIIPSTTNQEDVSKEFYVSQFELDDKFLPSQIPETRIVVHASAKKDEATPVQPQRNRRPSRWNSSPYQSNFDSGACSSVKLTPIFEKRHPFEEDPITGPHPMLLIQEYDKWVREGLLARHDQKGNLDDHYKKNKSILHIPLDFGVDQVDSKNWFYLLSIYGKLWDDNHMDVIFYYLRKMGKYNQHRDFTFTTVDCIFKTRIDEIYDRYEDTDSNANVAKQEDVVCEYIRGYRLHANVPWHTVDNVLIPVNLKEKLHWVLVVVTFKDRCIKVYDSYTSSGHDAYVVSEIVKLAKLLPLYQSISGFYRDSQGIDWDCGVHVAAFAEFLSTIGEITQKTPFDATLLRQRYGALL</sequence>
<accession>A0A1U7XSF4</accession>
<dbReference type="Pfam" id="PF02902">
    <property type="entry name" value="Peptidase_C48"/>
    <property type="match status" value="1"/>
</dbReference>
<dbReference type="STRING" id="4096.A0A1U7XSF4"/>
<evidence type="ECO:0000313" key="6">
    <source>
        <dbReference type="Proteomes" id="UP000189701"/>
    </source>
</evidence>
<dbReference type="InterPro" id="IPR015410">
    <property type="entry name" value="DUF1985"/>
</dbReference>
<feature type="region of interest" description="Disordered" evidence="4">
    <location>
        <begin position="958"/>
        <end position="984"/>
    </location>
</feature>
<keyword evidence="6" id="KW-1185">Reference proteome</keyword>
<gene>
    <name evidence="7" type="primary">LOC104241749</name>
</gene>
<dbReference type="GO" id="GO:0006508">
    <property type="term" value="P:proteolysis"/>
    <property type="evidence" value="ECO:0007669"/>
    <property type="project" value="UniProtKB-KW"/>
</dbReference>
<organism evidence="6 7">
    <name type="scientific">Nicotiana sylvestris</name>
    <name type="common">Wood tobacco</name>
    <name type="synonym">South American tobacco</name>
    <dbReference type="NCBI Taxonomy" id="4096"/>
    <lineage>
        <taxon>Eukaryota</taxon>
        <taxon>Viridiplantae</taxon>
        <taxon>Streptophyta</taxon>
        <taxon>Embryophyta</taxon>
        <taxon>Tracheophyta</taxon>
        <taxon>Spermatophyta</taxon>
        <taxon>Magnoliopsida</taxon>
        <taxon>eudicotyledons</taxon>
        <taxon>Gunneridae</taxon>
        <taxon>Pentapetalae</taxon>
        <taxon>asterids</taxon>
        <taxon>lamiids</taxon>
        <taxon>Solanales</taxon>
        <taxon>Solanaceae</taxon>
        <taxon>Nicotianoideae</taxon>
        <taxon>Nicotianeae</taxon>
        <taxon>Nicotiana</taxon>
    </lineage>
</organism>
<protein>
    <submittedName>
        <fullName evidence="7">Uncharacterized protein LOC104241749</fullName>
    </submittedName>
</protein>
<dbReference type="AlphaFoldDB" id="A0A1U7XSF4"/>
<reference evidence="7" key="2">
    <citation type="submission" date="2025-08" db="UniProtKB">
        <authorList>
            <consortium name="RefSeq"/>
        </authorList>
    </citation>
    <scope>IDENTIFICATION</scope>
    <source>
        <tissue evidence="7">Leaf</tissue>
    </source>
</reference>
<keyword evidence="3" id="KW-0378">Hydrolase</keyword>
<name>A0A1U7XSF4_NICSY</name>
<dbReference type="Gene3D" id="3.40.395.10">
    <property type="entry name" value="Adenoviral Proteinase, Chain A"/>
    <property type="match status" value="1"/>
</dbReference>
<evidence type="ECO:0000259" key="5">
    <source>
        <dbReference type="PROSITE" id="PS50600"/>
    </source>
</evidence>
<dbReference type="PROSITE" id="PS50600">
    <property type="entry name" value="ULP_PROTEASE"/>
    <property type="match status" value="1"/>
</dbReference>
<evidence type="ECO:0000256" key="1">
    <source>
        <dbReference type="ARBA" id="ARBA00005234"/>
    </source>
</evidence>
<reference evidence="6" key="1">
    <citation type="journal article" date="2013" name="Genome Biol.">
        <title>Reference genomes and transcriptomes of Nicotiana sylvestris and Nicotiana tomentosiformis.</title>
        <authorList>
            <person name="Sierro N."/>
            <person name="Battey J.N."/>
            <person name="Ouadi S."/>
            <person name="Bovet L."/>
            <person name="Goepfert S."/>
            <person name="Bakaher N."/>
            <person name="Peitsch M.C."/>
            <person name="Ivanov N.V."/>
        </authorList>
    </citation>
    <scope>NUCLEOTIDE SEQUENCE [LARGE SCALE GENOMIC DNA]</scope>
</reference>
<feature type="compositionally biased region" description="Basic and acidic residues" evidence="4">
    <location>
        <begin position="805"/>
        <end position="817"/>
    </location>
</feature>
<dbReference type="SUPFAM" id="SSF54001">
    <property type="entry name" value="Cysteine proteinases"/>
    <property type="match status" value="1"/>
</dbReference>